<sequence length="103" mass="11413">MLNEGVIRELDLVVTTSADGRGHIYKLATGELRHVLMGHEGPINCLATDGRFIYTAGADAIIKIWDENSNVTSMAMKIPFFVCKCTKKFCTPAQWIELLELGL</sequence>
<evidence type="ECO:0000313" key="2">
    <source>
        <dbReference type="Proteomes" id="UP000616769"/>
    </source>
</evidence>
<dbReference type="SUPFAM" id="SSF50978">
    <property type="entry name" value="WD40 repeat-like"/>
    <property type="match status" value="1"/>
</dbReference>
<protein>
    <submittedName>
        <fullName evidence="1">Uncharacterized protein</fullName>
    </submittedName>
</protein>
<evidence type="ECO:0000313" key="1">
    <source>
        <dbReference type="EMBL" id="KPM03552.1"/>
    </source>
</evidence>
<gene>
    <name evidence="1" type="ORF">QR98_0019850</name>
</gene>
<dbReference type="EMBL" id="JXLN01005416">
    <property type="protein sequence ID" value="KPM03552.1"/>
    <property type="molecule type" value="Genomic_DNA"/>
</dbReference>
<accession>A0A131ZXH2</accession>
<dbReference type="Gene3D" id="2.130.10.10">
    <property type="entry name" value="YVTN repeat-like/Quinoprotein amine dehydrogenase"/>
    <property type="match status" value="1"/>
</dbReference>
<name>A0A131ZXH2_SARSC</name>
<comment type="caution">
    <text evidence="1">The sequence shown here is derived from an EMBL/GenBank/DDBJ whole genome shotgun (WGS) entry which is preliminary data.</text>
</comment>
<dbReference type="InterPro" id="IPR001680">
    <property type="entry name" value="WD40_rpt"/>
</dbReference>
<dbReference type="Proteomes" id="UP000616769">
    <property type="component" value="Unassembled WGS sequence"/>
</dbReference>
<dbReference type="InterPro" id="IPR015943">
    <property type="entry name" value="WD40/YVTN_repeat-like_dom_sf"/>
</dbReference>
<dbReference type="PROSITE" id="PS50082">
    <property type="entry name" value="WD_REPEATS_2"/>
    <property type="match status" value="1"/>
</dbReference>
<dbReference type="AlphaFoldDB" id="A0A131ZXH2"/>
<dbReference type="OrthoDB" id="6516490at2759"/>
<dbReference type="PROSITE" id="PS50294">
    <property type="entry name" value="WD_REPEATS_REGION"/>
    <property type="match status" value="1"/>
</dbReference>
<dbReference type="SMART" id="SM00320">
    <property type="entry name" value="WD40"/>
    <property type="match status" value="1"/>
</dbReference>
<dbReference type="VEuPathDB" id="VectorBase:SSCA001834"/>
<dbReference type="InterPro" id="IPR036322">
    <property type="entry name" value="WD40_repeat_dom_sf"/>
</dbReference>
<proteinExistence type="predicted"/>
<organism evidence="1 2">
    <name type="scientific">Sarcoptes scabiei</name>
    <name type="common">Itch mite</name>
    <name type="synonym">Acarus scabiei</name>
    <dbReference type="NCBI Taxonomy" id="52283"/>
    <lineage>
        <taxon>Eukaryota</taxon>
        <taxon>Metazoa</taxon>
        <taxon>Ecdysozoa</taxon>
        <taxon>Arthropoda</taxon>
        <taxon>Chelicerata</taxon>
        <taxon>Arachnida</taxon>
        <taxon>Acari</taxon>
        <taxon>Acariformes</taxon>
        <taxon>Sarcoptiformes</taxon>
        <taxon>Astigmata</taxon>
        <taxon>Psoroptidia</taxon>
        <taxon>Sarcoptoidea</taxon>
        <taxon>Sarcoptidae</taxon>
        <taxon>Sarcoptinae</taxon>
        <taxon>Sarcoptes</taxon>
    </lineage>
</organism>
<dbReference type="Pfam" id="PF00400">
    <property type="entry name" value="WD40"/>
    <property type="match status" value="1"/>
</dbReference>
<reference evidence="1 2" key="1">
    <citation type="journal article" date="2015" name="Parasit. Vectors">
        <title>Draft genome of the scabies mite.</title>
        <authorList>
            <person name="Rider S.D.Jr."/>
            <person name="Morgan M.S."/>
            <person name="Arlian L.G."/>
        </authorList>
    </citation>
    <scope>NUCLEOTIDE SEQUENCE [LARGE SCALE GENOMIC DNA]</scope>
    <source>
        <strain evidence="1">Arlian Lab</strain>
    </source>
</reference>